<comment type="caution">
    <text evidence="1">The sequence shown here is derived from an EMBL/GenBank/DDBJ whole genome shotgun (WGS) entry which is preliminary data.</text>
</comment>
<accession>A0A0F0KTS5</accession>
<dbReference type="InterPro" id="IPR023296">
    <property type="entry name" value="Glyco_hydro_beta-prop_sf"/>
</dbReference>
<dbReference type="PATRIC" id="fig|582680.7.peg.1793"/>
<evidence type="ECO:0008006" key="3">
    <source>
        <dbReference type="Google" id="ProtNLM"/>
    </source>
</evidence>
<evidence type="ECO:0000313" key="1">
    <source>
        <dbReference type="EMBL" id="KJL24258.1"/>
    </source>
</evidence>
<dbReference type="SUPFAM" id="SSF75005">
    <property type="entry name" value="Arabinanase/levansucrase/invertase"/>
    <property type="match status" value="1"/>
</dbReference>
<protein>
    <recommendedName>
        <fullName evidence="3">Glycosyl hydrolases family 43</fullName>
    </recommendedName>
</protein>
<dbReference type="AlphaFoldDB" id="A0A0F0KTS5"/>
<sequence>MLFSAATTAVDGRVWRTLGTARTDDLSDAWTVDPHPLLPLTEQIENSSLYFEESTGTWFLFTNHIAELAPEMSAPHGYSREYTDAIWVYWAPDLSSFTPANKAIVVDTTVAEWSPLVVGLPSVLRIGERLAVYYDGSSKVSISHGRRDVGVAWLDLPLRVPEGATQD</sequence>
<dbReference type="Gene3D" id="2.115.10.20">
    <property type="entry name" value="Glycosyl hydrolase domain, family 43"/>
    <property type="match status" value="1"/>
</dbReference>
<evidence type="ECO:0000313" key="2">
    <source>
        <dbReference type="Proteomes" id="UP000033448"/>
    </source>
</evidence>
<dbReference type="Proteomes" id="UP000033448">
    <property type="component" value="Unassembled WGS sequence"/>
</dbReference>
<dbReference type="EMBL" id="JYIT01000074">
    <property type="protein sequence ID" value="KJL24258.1"/>
    <property type="molecule type" value="Genomic_DNA"/>
</dbReference>
<keyword evidence="2" id="KW-1185">Reference proteome</keyword>
<gene>
    <name evidence="1" type="ORF">RL72_01749</name>
</gene>
<organism evidence="1 2">
    <name type="scientific">Microbacterium azadirachtae</name>
    <dbReference type="NCBI Taxonomy" id="582680"/>
    <lineage>
        <taxon>Bacteria</taxon>
        <taxon>Bacillati</taxon>
        <taxon>Actinomycetota</taxon>
        <taxon>Actinomycetes</taxon>
        <taxon>Micrococcales</taxon>
        <taxon>Microbacteriaceae</taxon>
        <taxon>Microbacterium</taxon>
    </lineage>
</organism>
<reference evidence="1 2" key="1">
    <citation type="submission" date="2015-02" db="EMBL/GenBank/DDBJ databases">
        <title>Draft genome sequences of ten Microbacterium spp. with emphasis on heavy metal contaminated environments.</title>
        <authorList>
            <person name="Corretto E."/>
        </authorList>
    </citation>
    <scope>NUCLEOTIDE SEQUENCE [LARGE SCALE GENOMIC DNA]</scope>
    <source>
        <strain evidence="1 2">DSM 23848</strain>
    </source>
</reference>
<name>A0A0F0KTS5_9MICO</name>
<proteinExistence type="predicted"/>